<feature type="compositionally biased region" description="Polar residues" evidence="1">
    <location>
        <begin position="1848"/>
        <end position="1864"/>
    </location>
</feature>
<feature type="region of interest" description="Disordered" evidence="1">
    <location>
        <begin position="359"/>
        <end position="436"/>
    </location>
</feature>
<keyword evidence="4" id="KW-1185">Reference proteome</keyword>
<feature type="region of interest" description="Disordered" evidence="1">
    <location>
        <begin position="1785"/>
        <end position="1815"/>
    </location>
</feature>
<feature type="region of interest" description="Disordered" evidence="1">
    <location>
        <begin position="1106"/>
        <end position="1142"/>
    </location>
</feature>
<feature type="compositionally biased region" description="Polar residues" evidence="1">
    <location>
        <begin position="1109"/>
        <end position="1128"/>
    </location>
</feature>
<organism evidence="3 4">
    <name type="scientific">Labeo rohita</name>
    <name type="common">Indian major carp</name>
    <name type="synonym">Cyprinus rohita</name>
    <dbReference type="NCBI Taxonomy" id="84645"/>
    <lineage>
        <taxon>Eukaryota</taxon>
        <taxon>Metazoa</taxon>
        <taxon>Chordata</taxon>
        <taxon>Craniata</taxon>
        <taxon>Vertebrata</taxon>
        <taxon>Euteleostomi</taxon>
        <taxon>Actinopterygii</taxon>
        <taxon>Neopterygii</taxon>
        <taxon>Teleostei</taxon>
        <taxon>Ostariophysi</taxon>
        <taxon>Cypriniformes</taxon>
        <taxon>Cyprinidae</taxon>
        <taxon>Labeoninae</taxon>
        <taxon>Labeonini</taxon>
        <taxon>Labeo</taxon>
    </lineage>
</organism>
<protein>
    <recommendedName>
        <fullName evidence="2">DUF6729 domain-containing protein</fullName>
    </recommendedName>
</protein>
<dbReference type="PANTHER" id="PTHR47773">
    <property type="entry name" value="SI:DKEY-9I5.2-RELATED"/>
    <property type="match status" value="1"/>
</dbReference>
<feature type="domain" description="DUF6729" evidence="2">
    <location>
        <begin position="472"/>
        <end position="646"/>
    </location>
</feature>
<comment type="caution">
    <text evidence="3">The sequence shown here is derived from an EMBL/GenBank/DDBJ whole genome shotgun (WGS) entry which is preliminary data.</text>
</comment>
<dbReference type="EMBL" id="QBIY01013584">
    <property type="protein sequence ID" value="RXN02311.1"/>
    <property type="molecule type" value="Genomic_DNA"/>
</dbReference>
<dbReference type="InterPro" id="IPR046616">
    <property type="entry name" value="DUF6729"/>
</dbReference>
<feature type="compositionally biased region" description="Low complexity" evidence="1">
    <location>
        <begin position="1712"/>
        <end position="1723"/>
    </location>
</feature>
<sequence>MTHGQAAQRPDVSRISECVTLKLLKEFREARNRPKDNKGKVFPIPQAIVMTYSQIKQLLEDCREVLDKTNLVLVTINNTTVSSWVQVAFRKGPLGYLLQEPTDQARLIKDNTSLQDKSAPKKQELVRQYALLVVRQRGGDASDRIEVLGEYILQFGKYKGKCFRWLLENDIGYAIYLIKSLQQEEAAGDFMTEGNSKDSLLSFVSYAQSFEEIQSLLSYLCKNPAAPAALSEDNQLVGFGSRAKSTWLEIWDSRADGYASFVMKKTCVLGTRMYKLQQYLWKKQRSTHTSPVTASKAQDEPMAAPPTPPSGADLEKSTKAVKGVCTEGPSAALSKPPADVPAQKTPVPLPEELKFLVQEPANSESPSESSVPTTGDSSTADTHQARRTLTFEECGIDEPLSSAPKDFSMPSPASLQKTTQSTPAHPTDPPPQLSYDHDVRQWKCSQQQRIWMKTELESMGLWPGSIPVSNPMKTVSLWRLPPQPELMDTITDLPSPRYFQLHPFFIWKPENDTLMARLRNNYALPCIEECKKPQVTSAGVGRPRVIAGITGQYYLFSSRLCCKVCKKKWYADNPHWLEKLPKRFTNMLPAVLTYKKAICKSLLDELRRTGKSPTDMANQVMEMMHLKYERAHLAYLLSCQNILDAEAGRYGQKSITGFLRKETQPAPFGEYDDSSGWNGIAVSAHYLTDCLLYEYQRQEEAINKLLQGTFGQAFRSDHTRKVARKVTFTSGTMSSYAIMNETWMILSWVMVQSETEKSLEPMYRGLASRYTMAGVEKAHYQWVDRDCCAPFRVPDPHKTEHQNWEAWQTTDDVIAEATSGNLQNTCASRSHFNQHITIKLDLFHCMRRFLRECVTEHHALYSSFCQFLSAAFSVVDQEDLQKLKDAYTFCGIQPVNPTKQHIREHCRTKIPQPGELLKRVEDVIHHFQLAADPNGVPLYKPSMLKAWRIQRVHILRGCLSDPEVAGEILYRHGGTLQLNHVQGEGAKVPVWIPIRGTSQQEGYHFHQAQWVTGTRVSSELFQAQGMTGVARWNFQRLVDLKQSGVQLPGAFDPSLIADLNTVSERVLGMPKYPALRVSNRDTGERFGLEYVEPGCRPVVLDWEKHKTKTTQPVNPAEQSDPPTAQSRYPSPVLDVTSSPHLESVTSSTQPVFLLSSSFPGHAELHSETVTSSAQPVPSISSSFPGCVELHSETGRVQVAFRKGPLGYLLQEPTDQARLIKDNTSLQDKSTPKKQELVRQYALLVVRQRGGDASDRIEVLGEYILQFGKYKGKCFRWLLENDIGYAIYLIKSLQQEEAAGDFMTEGTTITPPLPMMASPASTRTGPVKTGGRVFVLDHKRDCCAPFRVPDPHKTEHQNWEAWQTTDDVIAEATSGNLQNTCASRSYFNQHITIKLDLFHCMRRFLRECVTEHHALYSSFCQFLSAAFSVVDQEDLQKLKDAYTFCGIQPVNPTKQHIREHCRTKIPQPGELLKRVEDVIHHFHLAADPNGVPLYKPSMLKAWRIQRVHILPGRLSDPEVAGEILYRHGGTLQLNHIQGEGARVPVWIPIRGTSQQEGYHFHQAQWVTGTRVSSELFQAQGMTGVARWNFQRLVDLKQPGVQLPGAFDPSLIADLNTVSERVLGILPFGYLTEILEKDLGWTQSRYPSPVLDVTSSPHLESVTSSTQPVFLLSSSFPGHAELHSETVTSSAQPVPSISSSFPGCVELHSETETSSAQPVPSLSSSFPGHTELHSETVTSSAQPVPSISSSFPGCVELRSETVTSSAQPVPSISSSFSGCVELHSETEISSAQPVRSLSSSFPGHTELHSETVSSRVQPVSLPSLSFPGCAEVRSETGTTITPPLPMMASPASTRTGPVKTGGTTITPPLPMMASPASTRTGPVKTGVVQVC</sequence>
<dbReference type="PANTHER" id="PTHR47773:SF1">
    <property type="entry name" value="C2H2-TYPE DOMAIN-CONTAINING PROTEIN"/>
    <property type="match status" value="1"/>
</dbReference>
<dbReference type="Proteomes" id="UP000290572">
    <property type="component" value="Unassembled WGS sequence"/>
</dbReference>
<proteinExistence type="predicted"/>
<evidence type="ECO:0000259" key="2">
    <source>
        <dbReference type="Pfam" id="PF20499"/>
    </source>
</evidence>
<feature type="region of interest" description="Disordered" evidence="1">
    <location>
        <begin position="1705"/>
        <end position="1744"/>
    </location>
</feature>
<feature type="region of interest" description="Disordered" evidence="1">
    <location>
        <begin position="290"/>
        <end position="322"/>
    </location>
</feature>
<feature type="region of interest" description="Disordered" evidence="1">
    <location>
        <begin position="1832"/>
        <end position="1883"/>
    </location>
</feature>
<feature type="compositionally biased region" description="Polar residues" evidence="1">
    <location>
        <begin position="373"/>
        <end position="382"/>
    </location>
</feature>
<feature type="compositionally biased region" description="Polar residues" evidence="1">
    <location>
        <begin position="1785"/>
        <end position="1800"/>
    </location>
</feature>
<gene>
    <name evidence="3" type="ORF">ROHU_035083</name>
</gene>
<reference evidence="3 4" key="1">
    <citation type="submission" date="2018-03" db="EMBL/GenBank/DDBJ databases">
        <title>Draft genome sequence of Rohu Carp (Labeo rohita).</title>
        <authorList>
            <person name="Das P."/>
            <person name="Kushwaha B."/>
            <person name="Joshi C.G."/>
            <person name="Kumar D."/>
            <person name="Nagpure N.S."/>
            <person name="Sahoo L."/>
            <person name="Das S.P."/>
            <person name="Bit A."/>
            <person name="Patnaik S."/>
            <person name="Meher P.K."/>
            <person name="Jayasankar P."/>
            <person name="Koringa P.G."/>
            <person name="Patel N.V."/>
            <person name="Hinsu A.T."/>
            <person name="Kumar R."/>
            <person name="Pandey M."/>
            <person name="Agarwal S."/>
            <person name="Srivastava S."/>
            <person name="Singh M."/>
            <person name="Iquebal M.A."/>
            <person name="Jaiswal S."/>
            <person name="Angadi U.B."/>
            <person name="Kumar N."/>
            <person name="Raza M."/>
            <person name="Shah T.M."/>
            <person name="Rai A."/>
            <person name="Jena J.K."/>
        </authorList>
    </citation>
    <scope>NUCLEOTIDE SEQUENCE [LARGE SCALE GENOMIC DNA]</scope>
    <source>
        <strain evidence="3">DASCIFA01</strain>
        <tissue evidence="3">Testis</tissue>
    </source>
</reference>
<feature type="compositionally biased region" description="Polar residues" evidence="1">
    <location>
        <begin position="411"/>
        <end position="424"/>
    </location>
</feature>
<evidence type="ECO:0000256" key="1">
    <source>
        <dbReference type="SAM" id="MobiDB-lite"/>
    </source>
</evidence>
<evidence type="ECO:0000313" key="4">
    <source>
        <dbReference type="Proteomes" id="UP000290572"/>
    </source>
</evidence>
<feature type="compositionally biased region" description="Low complexity" evidence="1">
    <location>
        <begin position="359"/>
        <end position="372"/>
    </location>
</feature>
<evidence type="ECO:0000313" key="3">
    <source>
        <dbReference type="EMBL" id="RXN02311.1"/>
    </source>
</evidence>
<accession>A0A498L1J9</accession>
<name>A0A498L1J9_LABRO</name>
<dbReference type="Pfam" id="PF20499">
    <property type="entry name" value="DUF6729"/>
    <property type="match status" value="1"/>
</dbReference>